<dbReference type="GO" id="GO:0000139">
    <property type="term" value="C:Golgi membrane"/>
    <property type="evidence" value="ECO:0007669"/>
    <property type="project" value="UniProtKB-SubCell"/>
</dbReference>
<sequence>MDSFGSAAIDIDLLEKEIAAKEQARSGQQFIDVSGDIAGAAPPKPQRSQPANVESSIELGSETLDEPVWDSVKRDLRMVVAKFGQVLIPRSNHQLLRDWDLWGPLFICVFTSILLQSDDSNKGPHFSEVFSLTFFGSCVVTLNIKLLGGHISFFQSLCVLGYCLLPPSIAAVICRLIAKIGSSKFLFVSRCFITLLGFSWATVAAMAFLAASHSPKRNLLSVYPIFLFYFVISWMIIIH</sequence>
<reference evidence="9 10" key="1">
    <citation type="submission" date="2024-08" db="EMBL/GenBank/DDBJ databases">
        <title>Gnathostoma spinigerum genome.</title>
        <authorList>
            <person name="Gonzalez-Bertolin B."/>
            <person name="Monzon S."/>
            <person name="Zaballos A."/>
            <person name="Jimenez P."/>
            <person name="Dekumyoy P."/>
            <person name="Varona S."/>
            <person name="Cuesta I."/>
            <person name="Sumanam S."/>
            <person name="Adisakwattana P."/>
            <person name="Gasser R.B."/>
            <person name="Hernandez-Gonzalez A."/>
            <person name="Young N.D."/>
            <person name="Perteguer M.J."/>
        </authorList>
    </citation>
    <scope>NUCLEOTIDE SEQUENCE [LARGE SCALE GENOMIC DNA]</scope>
    <source>
        <strain evidence="9">AL3</strain>
        <tissue evidence="9">Liver</tissue>
    </source>
</reference>
<dbReference type="Proteomes" id="UP001608902">
    <property type="component" value="Unassembled WGS sequence"/>
</dbReference>
<evidence type="ECO:0000259" key="8">
    <source>
        <dbReference type="Pfam" id="PF04893"/>
    </source>
</evidence>
<gene>
    <name evidence="9" type="ORF">AB6A40_001623</name>
</gene>
<dbReference type="EMBL" id="JBGFUD010000619">
    <property type="protein sequence ID" value="MFH4974914.1"/>
    <property type="molecule type" value="Genomic_DNA"/>
</dbReference>
<comment type="caution">
    <text evidence="9">The sequence shown here is derived from an EMBL/GenBank/DDBJ whole genome shotgun (WGS) entry which is preliminary data.</text>
</comment>
<feature type="transmembrane region" description="Helical" evidence="6">
    <location>
        <begin position="153"/>
        <end position="178"/>
    </location>
</feature>
<keyword evidence="5 6" id="KW-0472">Membrane</keyword>
<dbReference type="PANTHER" id="PTHR21236:SF1">
    <property type="entry name" value="PROTEIN YIPF6"/>
    <property type="match status" value="1"/>
</dbReference>
<evidence type="ECO:0000256" key="7">
    <source>
        <dbReference type="SAM" id="MobiDB-lite"/>
    </source>
</evidence>
<evidence type="ECO:0000256" key="6">
    <source>
        <dbReference type="RuleBase" id="RU361264"/>
    </source>
</evidence>
<evidence type="ECO:0000256" key="4">
    <source>
        <dbReference type="ARBA" id="ARBA00022989"/>
    </source>
</evidence>
<name>A0ABD6EC46_9BILA</name>
<evidence type="ECO:0000313" key="10">
    <source>
        <dbReference type="Proteomes" id="UP001608902"/>
    </source>
</evidence>
<feature type="transmembrane region" description="Helical" evidence="6">
    <location>
        <begin position="185"/>
        <end position="209"/>
    </location>
</feature>
<dbReference type="InterPro" id="IPR006977">
    <property type="entry name" value="Yip1_dom"/>
</dbReference>
<comment type="similarity">
    <text evidence="2 6">Belongs to the YIP1 family.</text>
</comment>
<evidence type="ECO:0000313" key="9">
    <source>
        <dbReference type="EMBL" id="MFH4974914.1"/>
    </source>
</evidence>
<dbReference type="InterPro" id="IPR045231">
    <property type="entry name" value="Yip1/4-like"/>
</dbReference>
<accession>A0ABD6EC46</accession>
<feature type="domain" description="Yip1" evidence="8">
    <location>
        <begin position="88"/>
        <end position="235"/>
    </location>
</feature>
<evidence type="ECO:0000256" key="5">
    <source>
        <dbReference type="ARBA" id="ARBA00023136"/>
    </source>
</evidence>
<comment type="caution">
    <text evidence="6">Lacks conserved residue(s) required for the propagation of feature annotation.</text>
</comment>
<evidence type="ECO:0000256" key="2">
    <source>
        <dbReference type="ARBA" id="ARBA00010596"/>
    </source>
</evidence>
<dbReference type="Pfam" id="PF04893">
    <property type="entry name" value="Yip1"/>
    <property type="match status" value="1"/>
</dbReference>
<keyword evidence="3 6" id="KW-0812">Transmembrane</keyword>
<feature type="transmembrane region" description="Helical" evidence="6">
    <location>
        <begin position="221"/>
        <end position="238"/>
    </location>
</feature>
<evidence type="ECO:0000256" key="3">
    <source>
        <dbReference type="ARBA" id="ARBA00022692"/>
    </source>
</evidence>
<organism evidence="9 10">
    <name type="scientific">Gnathostoma spinigerum</name>
    <dbReference type="NCBI Taxonomy" id="75299"/>
    <lineage>
        <taxon>Eukaryota</taxon>
        <taxon>Metazoa</taxon>
        <taxon>Ecdysozoa</taxon>
        <taxon>Nematoda</taxon>
        <taxon>Chromadorea</taxon>
        <taxon>Rhabditida</taxon>
        <taxon>Spirurina</taxon>
        <taxon>Gnathostomatomorpha</taxon>
        <taxon>Gnathostomatoidea</taxon>
        <taxon>Gnathostomatidae</taxon>
        <taxon>Gnathostoma</taxon>
    </lineage>
</organism>
<keyword evidence="4 6" id="KW-1133">Transmembrane helix</keyword>
<dbReference type="PANTHER" id="PTHR21236">
    <property type="entry name" value="GOLGI MEMBRANE PROTEIN YIP1"/>
    <property type="match status" value="1"/>
</dbReference>
<feature type="region of interest" description="Disordered" evidence="7">
    <location>
        <begin position="35"/>
        <end position="54"/>
    </location>
</feature>
<keyword evidence="10" id="KW-1185">Reference proteome</keyword>
<comment type="subcellular location">
    <subcellularLocation>
        <location evidence="6">Golgi apparatus membrane</location>
        <topology evidence="6">Multi-pass membrane protein</topology>
    </subcellularLocation>
    <subcellularLocation>
        <location evidence="1">Membrane</location>
        <topology evidence="1">Multi-pass membrane protein</topology>
    </subcellularLocation>
</comment>
<evidence type="ECO:0000256" key="1">
    <source>
        <dbReference type="ARBA" id="ARBA00004141"/>
    </source>
</evidence>
<dbReference type="AlphaFoldDB" id="A0ABD6EC46"/>
<protein>
    <recommendedName>
        <fullName evidence="6">Protein YIPF</fullName>
    </recommendedName>
</protein>
<proteinExistence type="inferred from homology"/>